<feature type="coiled-coil region" evidence="1">
    <location>
        <begin position="811"/>
        <end position="864"/>
    </location>
</feature>
<feature type="coiled-coil region" evidence="1">
    <location>
        <begin position="291"/>
        <end position="379"/>
    </location>
</feature>
<dbReference type="InterPro" id="IPR038729">
    <property type="entry name" value="Rad50/SbcC_AAA"/>
</dbReference>
<dbReference type="Pfam" id="PF13476">
    <property type="entry name" value="AAA_23"/>
    <property type="match status" value="1"/>
</dbReference>
<evidence type="ECO:0000256" key="1">
    <source>
        <dbReference type="SAM" id="Coils"/>
    </source>
</evidence>
<dbReference type="EMBL" id="JAVRHK010000008">
    <property type="protein sequence ID" value="MDT0677317.1"/>
    <property type="molecule type" value="Genomic_DNA"/>
</dbReference>
<feature type="coiled-coil region" evidence="1">
    <location>
        <begin position="549"/>
        <end position="760"/>
    </location>
</feature>
<proteinExistence type="predicted"/>
<protein>
    <submittedName>
        <fullName evidence="3">AAA family ATPase</fullName>
    </submittedName>
</protein>
<reference evidence="3 4" key="1">
    <citation type="submission" date="2023-09" db="EMBL/GenBank/DDBJ databases">
        <authorList>
            <person name="Rey-Velasco X."/>
        </authorList>
    </citation>
    <scope>NUCLEOTIDE SEQUENCE [LARGE SCALE GENOMIC DNA]</scope>
    <source>
        <strain evidence="3 4">F117</strain>
    </source>
</reference>
<accession>A0ABU3D710</accession>
<comment type="caution">
    <text evidence="3">The sequence shown here is derived from an EMBL/GenBank/DDBJ whole genome shotgun (WGS) entry which is preliminary data.</text>
</comment>
<sequence>MKFRSVIISGFRAYDDPRDASFDFSTSNGKASNFISLYAPNGFGKTSFYDAVEWAVTNQVSRLWRKEKLTDTFIRNQQKIEGTKQLVNILKNKNNLDRETYVKYLTDQGNKTQTKKLKVHGASNSDIKKEEQSSFQNVILSQEWIAAFLKEDDGKLRYEKFMKNSDLQDLDVFYQNVKILAEENESYIKGLREEIEELKSHIIKEKEENLLEKINNQIGIINKQVNPTLKPVLMTTSRKEIIQLQNQISEAIIDHDTIDKSLQILDSLKIAQTGDEKVISKDEYFKIQEDLKKIAEDLRMIEELLEKFEQVESATNENNQLEKELISLRRDKAVLEDILKIFPSYLEVENKLDEKHAKISQYKDRIKVYLETLEKQKRSSIEIDSEITRLSRLQETTRKQLQEIPTTEKRLNEIALAISRLELTQEQEQLQLKTLEAKLEKLNERIYEFRLLIAETKQGQYSLLSVQDNTELSNLIRTIESNDERRLSLKAEVKDLNTLISEQDSLNKSLENFIQDGLELVNQKETDTCPLCEQNYASYETLAKRISNNKALSDSIQRLLKQRNELQQQITAFDKTEEKAQQDLIEFYEKELKAPSDERKTLLKSIGEMEKELTKVNRDILQLQDERSGLQKLFEEDSIKGFELKLTKDLEDTKEKLGEEKKKMNLIIDAIQNNEKLNEATESEIKLLEKEIAELLLDPVYTKVIHWFKENHPERKIVSEDLQIELSSLNNNIKDKTSLQARLEEIINTLNTELKTYSRQSLLQEKREISKKQNDKSRQVDIYRFFLDDKLDIESGNHNKEKLESEFSGIEKRSRENIEKIEALLKELNKLKAYSEVILPYLESENARQKITELTEEIQFVESKVSPKIMAEVIATREQLDTQISNFFYEELINEIYSKIDPHPDFTKVGFKADFDGNRPSLEVFVMDDKETKKQIPNLYFSTAQINILSLSIFLATALKSEDYDCIFIDDPIQSMDTINILSTIDLFRGIILKLDKQIILSTHDKKFHELLKKKIPTNLFQSKFLELESFGKLKKQSATEFL</sequence>
<dbReference type="Gene3D" id="3.40.50.300">
    <property type="entry name" value="P-loop containing nucleotide triphosphate hydrolases"/>
    <property type="match status" value="2"/>
</dbReference>
<evidence type="ECO:0000313" key="4">
    <source>
        <dbReference type="Proteomes" id="UP001262582"/>
    </source>
</evidence>
<dbReference type="Proteomes" id="UP001262582">
    <property type="component" value="Unassembled WGS sequence"/>
</dbReference>
<dbReference type="RefSeq" id="WP_311503660.1">
    <property type="nucleotide sequence ID" value="NZ_JAVRHK010000008.1"/>
</dbReference>
<dbReference type="PANTHER" id="PTHR32114">
    <property type="entry name" value="ABC TRANSPORTER ABCH.3"/>
    <property type="match status" value="1"/>
</dbReference>
<keyword evidence="4" id="KW-1185">Reference proteome</keyword>
<dbReference type="SUPFAM" id="SSF52540">
    <property type="entry name" value="P-loop containing nucleoside triphosphate hydrolases"/>
    <property type="match status" value="1"/>
</dbReference>
<keyword evidence="1" id="KW-0175">Coiled coil</keyword>
<feature type="coiled-coil region" evidence="1">
    <location>
        <begin position="418"/>
        <end position="452"/>
    </location>
</feature>
<organism evidence="3 4">
    <name type="scientific">Autumnicola musiva</name>
    <dbReference type="NCBI Taxonomy" id="3075589"/>
    <lineage>
        <taxon>Bacteria</taxon>
        <taxon>Pseudomonadati</taxon>
        <taxon>Bacteroidota</taxon>
        <taxon>Flavobacteriia</taxon>
        <taxon>Flavobacteriales</taxon>
        <taxon>Flavobacteriaceae</taxon>
        <taxon>Autumnicola</taxon>
    </lineage>
</organism>
<dbReference type="PANTHER" id="PTHR32114:SF2">
    <property type="entry name" value="ABC TRANSPORTER ABCH.3"/>
    <property type="match status" value="1"/>
</dbReference>
<dbReference type="InterPro" id="IPR027417">
    <property type="entry name" value="P-loop_NTPase"/>
</dbReference>
<evidence type="ECO:0000313" key="3">
    <source>
        <dbReference type="EMBL" id="MDT0677317.1"/>
    </source>
</evidence>
<name>A0ABU3D710_9FLAO</name>
<evidence type="ECO:0000259" key="2">
    <source>
        <dbReference type="Pfam" id="PF13476"/>
    </source>
</evidence>
<feature type="domain" description="Rad50/SbcC-type AAA" evidence="2">
    <location>
        <begin position="6"/>
        <end position="225"/>
    </location>
</feature>
<gene>
    <name evidence="3" type="ORF">RM539_12085</name>
</gene>
<feature type="coiled-coil region" evidence="1">
    <location>
        <begin position="181"/>
        <end position="224"/>
    </location>
</feature>